<dbReference type="EMBL" id="QROE01000003">
    <property type="protein sequence ID" value="RHK95613.1"/>
    <property type="molecule type" value="Genomic_DNA"/>
</dbReference>
<keyword evidence="2" id="KW-1133">Transmembrane helix</keyword>
<dbReference type="Proteomes" id="UP000293506">
    <property type="component" value="Unassembled WGS sequence"/>
</dbReference>
<reference evidence="9 10" key="2">
    <citation type="submission" date="2018-08" db="EMBL/GenBank/DDBJ databases">
        <title>A genome reference for cultivated species of the human gut microbiota.</title>
        <authorList>
            <person name="Zou Y."/>
            <person name="Xue W."/>
            <person name="Luo G."/>
        </authorList>
    </citation>
    <scope>NUCLEOTIDE SEQUENCE [LARGE SCALE GENOMIC DNA]</scope>
    <source>
        <strain evidence="4 9">AF14-23</strain>
        <strain evidence="6 11">AF39-4</strain>
        <strain evidence="5 10">AM27-32LB</strain>
    </source>
</reference>
<evidence type="ECO:0000313" key="12">
    <source>
        <dbReference type="Proteomes" id="UP000293506"/>
    </source>
</evidence>
<evidence type="ECO:0000313" key="9">
    <source>
        <dbReference type="Proteomes" id="UP000265828"/>
    </source>
</evidence>
<evidence type="ECO:0000313" key="7">
    <source>
        <dbReference type="EMBL" id="RYT65960.1"/>
    </source>
</evidence>
<organism evidence="3 8">
    <name type="scientific">Blautia obeum</name>
    <dbReference type="NCBI Taxonomy" id="40520"/>
    <lineage>
        <taxon>Bacteria</taxon>
        <taxon>Bacillati</taxon>
        <taxon>Bacillota</taxon>
        <taxon>Clostridia</taxon>
        <taxon>Lachnospirales</taxon>
        <taxon>Lachnospiraceae</taxon>
        <taxon>Blautia</taxon>
    </lineage>
</organism>
<dbReference type="Proteomes" id="UP000095409">
    <property type="component" value="Unassembled WGS sequence"/>
</dbReference>
<dbReference type="EMBL" id="QRZI01000011">
    <property type="protein sequence ID" value="RGV61884.1"/>
    <property type="molecule type" value="Genomic_DNA"/>
</dbReference>
<dbReference type="EMBL" id="RCXQ01000009">
    <property type="protein sequence ID" value="RYT65960.1"/>
    <property type="molecule type" value="Genomic_DNA"/>
</dbReference>
<dbReference type="InterPro" id="IPR014245">
    <property type="entry name" value="Spore_III_AF"/>
</dbReference>
<dbReference type="EMBL" id="CYZD01000012">
    <property type="protein sequence ID" value="CUO48552.1"/>
    <property type="molecule type" value="Genomic_DNA"/>
</dbReference>
<name>A0A174FE08_9FIRM</name>
<accession>A0A174FE08</accession>
<evidence type="ECO:0000313" key="3">
    <source>
        <dbReference type="EMBL" id="CUO48552.1"/>
    </source>
</evidence>
<evidence type="ECO:0000313" key="5">
    <source>
        <dbReference type="EMBL" id="RHE74995.1"/>
    </source>
</evidence>
<evidence type="ECO:0000313" key="10">
    <source>
        <dbReference type="Proteomes" id="UP000283928"/>
    </source>
</evidence>
<protein>
    <submittedName>
        <fullName evidence="3">Stage III sporulation protein AF</fullName>
    </submittedName>
</protein>
<gene>
    <name evidence="6" type="ORF">DW040_07195</name>
    <name evidence="5" type="ORF">DW723_08690</name>
    <name evidence="4" type="ORF">DWW07_14170</name>
    <name evidence="7" type="ORF">EAI82_10525</name>
    <name evidence="3" type="ORF">ERS852394_02302</name>
</gene>
<dbReference type="Proteomes" id="UP000284267">
    <property type="component" value="Unassembled WGS sequence"/>
</dbReference>
<evidence type="ECO:0000313" key="6">
    <source>
        <dbReference type="EMBL" id="RHK95613.1"/>
    </source>
</evidence>
<dbReference type="Proteomes" id="UP000265828">
    <property type="component" value="Unassembled WGS sequence"/>
</dbReference>
<dbReference type="GeneID" id="79803295"/>
<feature type="transmembrane region" description="Helical" evidence="2">
    <location>
        <begin position="38"/>
        <end position="56"/>
    </location>
</feature>
<keyword evidence="2" id="KW-0812">Transmembrane</keyword>
<sequence length="191" mass="21992">MKEEIYRWVKTIAFFYIVFSAVLHLVPDVKYERYIRSFMGILLIYILSTPVFNLFGNGEKLLQEFRLNYQEELTALEEKNTENLQALYLQENYSRELQKEISKKCKENGIETEDIVVHINGDQITAVISTAGNITQEQERGIRDGLARDFGIEEKNCQLLMGKDEQTTLAGDSASGPFTDGNRISHIENRD</sequence>
<reference evidence="3 8" key="1">
    <citation type="submission" date="2015-09" db="EMBL/GenBank/DDBJ databases">
        <authorList>
            <consortium name="Pathogen Informatics"/>
        </authorList>
    </citation>
    <scope>NUCLEOTIDE SEQUENCE [LARGE SCALE GENOMIC DNA]</scope>
    <source>
        <strain evidence="3 8">2789STDY5608837</strain>
    </source>
</reference>
<dbReference type="Pfam" id="PF09581">
    <property type="entry name" value="Spore_III_AF"/>
    <property type="match status" value="1"/>
</dbReference>
<dbReference type="Proteomes" id="UP000283928">
    <property type="component" value="Unassembled WGS sequence"/>
</dbReference>
<evidence type="ECO:0000313" key="8">
    <source>
        <dbReference type="Proteomes" id="UP000095409"/>
    </source>
</evidence>
<proteinExistence type="predicted"/>
<dbReference type="AlphaFoldDB" id="A0A174FE08"/>
<evidence type="ECO:0000313" key="11">
    <source>
        <dbReference type="Proteomes" id="UP000284267"/>
    </source>
</evidence>
<keyword evidence="2" id="KW-0472">Membrane</keyword>
<feature type="transmembrane region" description="Helical" evidence="2">
    <location>
        <begin position="7"/>
        <end position="26"/>
    </location>
</feature>
<feature type="region of interest" description="Disordered" evidence="1">
    <location>
        <begin position="168"/>
        <end position="191"/>
    </location>
</feature>
<dbReference type="EMBL" id="QSKO01000010">
    <property type="protein sequence ID" value="RHE74995.1"/>
    <property type="molecule type" value="Genomic_DNA"/>
</dbReference>
<evidence type="ECO:0000256" key="2">
    <source>
        <dbReference type="SAM" id="Phobius"/>
    </source>
</evidence>
<evidence type="ECO:0000313" key="4">
    <source>
        <dbReference type="EMBL" id="RGV61884.1"/>
    </source>
</evidence>
<reference evidence="7 12" key="3">
    <citation type="journal article" date="2019" name="Science, e1252229">
        <title>Invertible promoters mediate bacterial phase variation, antibiotic resistance, and host adaptation in the gut.</title>
        <authorList>
            <person name="Jiang X."/>
            <person name="Hall A.B."/>
            <person name="Arthur T.D."/>
            <person name="Plichta D.R."/>
            <person name="Covington C.T."/>
            <person name="Poyet M."/>
            <person name="Crothers J."/>
            <person name="Moses P.L."/>
            <person name="Tolonen A.C."/>
            <person name="Vlamakis H."/>
            <person name="Alm E.J."/>
            <person name="Xavier R.J."/>
        </authorList>
    </citation>
    <scope>NUCLEOTIDE SEQUENCE [LARGE SCALE GENOMIC DNA]</scope>
    <source>
        <strain evidence="7">Af_0058</strain>
        <strain evidence="12">af_0058</strain>
    </source>
</reference>
<evidence type="ECO:0000256" key="1">
    <source>
        <dbReference type="SAM" id="MobiDB-lite"/>
    </source>
</evidence>
<dbReference type="RefSeq" id="WP_005426967.1">
    <property type="nucleotide sequence ID" value="NZ_CABJDZ010000003.1"/>
</dbReference>